<gene>
    <name evidence="2" type="ORF">MERR_LOCUS26867</name>
</gene>
<evidence type="ECO:0000313" key="2">
    <source>
        <dbReference type="EMBL" id="CAA7039632.1"/>
    </source>
</evidence>
<evidence type="ECO:0000313" key="3">
    <source>
        <dbReference type="Proteomes" id="UP000467841"/>
    </source>
</evidence>
<feature type="compositionally biased region" description="Basic and acidic residues" evidence="1">
    <location>
        <begin position="60"/>
        <end position="69"/>
    </location>
</feature>
<feature type="compositionally biased region" description="Basic residues" evidence="1">
    <location>
        <begin position="21"/>
        <end position="52"/>
    </location>
</feature>
<feature type="compositionally biased region" description="Polar residues" evidence="1">
    <location>
        <begin position="89"/>
        <end position="99"/>
    </location>
</feature>
<dbReference type="AlphaFoldDB" id="A0A6D2J8Z6"/>
<name>A0A6D2J8Z6_9BRAS</name>
<comment type="caution">
    <text evidence="2">The sequence shown here is derived from an EMBL/GenBank/DDBJ whole genome shotgun (WGS) entry which is preliminary data.</text>
</comment>
<evidence type="ECO:0000256" key="1">
    <source>
        <dbReference type="SAM" id="MobiDB-lite"/>
    </source>
</evidence>
<dbReference type="EMBL" id="CACVBM020001215">
    <property type="protein sequence ID" value="CAA7039632.1"/>
    <property type="molecule type" value="Genomic_DNA"/>
</dbReference>
<sequence>ITRRQKDQKPTRTDYSYNGQNKKRTNNKLNTHHSKPSKSSKGNTRFRTKPGHLRCCQSPKELESHHSCREPQNPRPVLKTSVRRKPTASPKTSAKTKPLQQLFIFWRQGSLYGQSKKPPPTTNLRRGPMRLTPTEVSESPKQKSPPLFLT</sequence>
<feature type="non-terminal residue" evidence="2">
    <location>
        <position position="1"/>
    </location>
</feature>
<feature type="compositionally biased region" description="Basic and acidic residues" evidence="1">
    <location>
        <begin position="1"/>
        <end position="12"/>
    </location>
</feature>
<organism evidence="2 3">
    <name type="scientific">Microthlaspi erraticum</name>
    <dbReference type="NCBI Taxonomy" id="1685480"/>
    <lineage>
        <taxon>Eukaryota</taxon>
        <taxon>Viridiplantae</taxon>
        <taxon>Streptophyta</taxon>
        <taxon>Embryophyta</taxon>
        <taxon>Tracheophyta</taxon>
        <taxon>Spermatophyta</taxon>
        <taxon>Magnoliopsida</taxon>
        <taxon>eudicotyledons</taxon>
        <taxon>Gunneridae</taxon>
        <taxon>Pentapetalae</taxon>
        <taxon>rosids</taxon>
        <taxon>malvids</taxon>
        <taxon>Brassicales</taxon>
        <taxon>Brassicaceae</taxon>
        <taxon>Coluteocarpeae</taxon>
        <taxon>Microthlaspi</taxon>
    </lineage>
</organism>
<protein>
    <submittedName>
        <fullName evidence="2">Uncharacterized protein</fullName>
    </submittedName>
</protein>
<dbReference type="Proteomes" id="UP000467841">
    <property type="component" value="Unassembled WGS sequence"/>
</dbReference>
<feature type="region of interest" description="Disordered" evidence="1">
    <location>
        <begin position="1"/>
        <end position="150"/>
    </location>
</feature>
<accession>A0A6D2J8Z6</accession>
<proteinExistence type="predicted"/>
<reference evidence="2" key="1">
    <citation type="submission" date="2020-01" db="EMBL/GenBank/DDBJ databases">
        <authorList>
            <person name="Mishra B."/>
        </authorList>
    </citation>
    <scope>NUCLEOTIDE SEQUENCE [LARGE SCALE GENOMIC DNA]</scope>
</reference>
<keyword evidence="3" id="KW-1185">Reference proteome</keyword>